<reference evidence="1 2" key="1">
    <citation type="journal article" date="2013" name="Curr. Biol.">
        <title>The Genome of the Foraminiferan Reticulomyxa filosa.</title>
        <authorList>
            <person name="Glockner G."/>
            <person name="Hulsmann N."/>
            <person name="Schleicher M."/>
            <person name="Noegel A.A."/>
            <person name="Eichinger L."/>
            <person name="Gallinger C."/>
            <person name="Pawlowski J."/>
            <person name="Sierra R."/>
            <person name="Euteneuer U."/>
            <person name="Pillet L."/>
            <person name="Moustafa A."/>
            <person name="Platzer M."/>
            <person name="Groth M."/>
            <person name="Szafranski K."/>
            <person name="Schliwa M."/>
        </authorList>
    </citation>
    <scope>NUCLEOTIDE SEQUENCE [LARGE SCALE GENOMIC DNA]</scope>
</reference>
<dbReference type="InterPro" id="IPR046341">
    <property type="entry name" value="SET_dom_sf"/>
</dbReference>
<dbReference type="Gene3D" id="3.90.1410.10">
    <property type="entry name" value="set domain protein methyltransferase, domain 1"/>
    <property type="match status" value="1"/>
</dbReference>
<dbReference type="AlphaFoldDB" id="X6P5J6"/>
<dbReference type="EMBL" id="ASPP01003108">
    <property type="protein sequence ID" value="ETO33830.1"/>
    <property type="molecule type" value="Genomic_DNA"/>
</dbReference>
<accession>X6P5J6</accession>
<dbReference type="Proteomes" id="UP000023152">
    <property type="component" value="Unassembled WGS sequence"/>
</dbReference>
<evidence type="ECO:0000313" key="2">
    <source>
        <dbReference type="Proteomes" id="UP000023152"/>
    </source>
</evidence>
<proteinExistence type="predicted"/>
<name>X6P5J6_RETFI</name>
<keyword evidence="2" id="KW-1185">Reference proteome</keyword>
<organism evidence="1 2">
    <name type="scientific">Reticulomyxa filosa</name>
    <dbReference type="NCBI Taxonomy" id="46433"/>
    <lineage>
        <taxon>Eukaryota</taxon>
        <taxon>Sar</taxon>
        <taxon>Rhizaria</taxon>
        <taxon>Retaria</taxon>
        <taxon>Foraminifera</taxon>
        <taxon>Monothalamids</taxon>
        <taxon>Reticulomyxidae</taxon>
        <taxon>Reticulomyxa</taxon>
    </lineage>
</organism>
<comment type="caution">
    <text evidence="1">The sequence shown here is derived from an EMBL/GenBank/DDBJ whole genome shotgun (WGS) entry which is preliminary data.</text>
</comment>
<evidence type="ECO:0000313" key="1">
    <source>
        <dbReference type="EMBL" id="ETO33830.1"/>
    </source>
</evidence>
<feature type="non-terminal residue" evidence="1">
    <location>
        <position position="195"/>
    </location>
</feature>
<sequence length="195" mass="22673">MDINKGFQALAKCFHVHMLCMLKSSQVGDRGLFAQDNKPISKGTVIMSVPLSLCLIEPSPTQEAETSTLASKKQTSPHEWRFWMTCTLMKVRFLKKKKGARNLKHNNYFPSYVPHPMLYNWRGLQEKEEKAEEEVKGENRVSEDILQCLSQVTCDSIVDEIHSYQHDMNHLWKEHQLSDTAMDSFYRFNSLIFSR</sequence>
<gene>
    <name evidence="1" type="ORF">RFI_03273</name>
</gene>
<protein>
    <submittedName>
        <fullName evidence="1">Uncharacterized protein</fullName>
    </submittedName>
</protein>
<dbReference type="SUPFAM" id="SSF82199">
    <property type="entry name" value="SET domain"/>
    <property type="match status" value="1"/>
</dbReference>